<dbReference type="GO" id="GO:0032958">
    <property type="term" value="P:inositol phosphate biosynthetic process"/>
    <property type="evidence" value="ECO:0007669"/>
    <property type="project" value="InterPro"/>
</dbReference>
<feature type="compositionally biased region" description="Polar residues" evidence="5">
    <location>
        <begin position="1015"/>
        <end position="1024"/>
    </location>
</feature>
<feature type="region of interest" description="Disordered" evidence="5">
    <location>
        <begin position="682"/>
        <end position="718"/>
    </location>
</feature>
<feature type="compositionally biased region" description="Acidic residues" evidence="5">
    <location>
        <begin position="494"/>
        <end position="529"/>
    </location>
</feature>
<feature type="compositionally biased region" description="Pro residues" evidence="5">
    <location>
        <begin position="1003"/>
        <end position="1013"/>
    </location>
</feature>
<feature type="region of interest" description="Disordered" evidence="5">
    <location>
        <begin position="1087"/>
        <end position="1137"/>
    </location>
</feature>
<feature type="compositionally biased region" description="Basic residues" evidence="5">
    <location>
        <begin position="350"/>
        <end position="359"/>
    </location>
</feature>
<feature type="region of interest" description="Disordered" evidence="5">
    <location>
        <begin position="326"/>
        <end position="410"/>
    </location>
</feature>
<dbReference type="GO" id="GO:0005634">
    <property type="term" value="C:nucleus"/>
    <property type="evidence" value="ECO:0007669"/>
    <property type="project" value="TreeGrafter"/>
</dbReference>
<evidence type="ECO:0000313" key="7">
    <source>
        <dbReference type="Proteomes" id="UP000245783"/>
    </source>
</evidence>
<dbReference type="GeneID" id="37034041"/>
<feature type="compositionally biased region" description="Low complexity" evidence="5">
    <location>
        <begin position="94"/>
        <end position="103"/>
    </location>
</feature>
<comment type="similarity">
    <text evidence="1 4">Belongs to the inositol phosphokinase (IPK) family.</text>
</comment>
<sequence>MDGSAISEAHPQRRYHDAQYAPAQSKGDCRSSPSGEVTRGIEAESGKMATPSASLGASSVQAPIQSPRPIGPASSSQAESGAGLHISLPPGVPVPHSSVFSPPAHRSASLATRRSYMNSGADSSTASGLRSPSPTAASNATKAAGAPQRAANEAQSRVQSSSVQAANPSPDILAGAANGGVAPTFANPFANPVGTSSTSANTLGIGEVKADSYQPREPREPRHALARARSVAGDLRGGNIGTEADNATKPPPSDSPSSFVLAPSAKSTPGRALGSMAQDDDGSEERDSFPTSSTAVIDGKEFDFTLPPAVMSSGRKASVSLQLFKETGSSSNVPHVGTSSDDSPDTLSRSLRKTTHSPKYKAGERTARRRSVTPAKVSRLGGSAIQPASESTATEDEEDSSSPLSTRLSRHITVSPRAALLDLPPAASPYGSFQTQGNLVLQPATPLTLLAKSRLNEDGTVSSQLRRASSVKSADRTSRPRRMSRGSSIADGAAVDESEELTSSDEDEVVEDNLDESDEDEELFDDSESSEQSYDREEGEHADGRASYLDLRTGQRRNSEVSQQRDDSKFAQKELSGAIAIPSRSISRAASRREARSEDRSGRYRREGLVQPPAVVQLQPFSNQVGGHSSIFQFSRRAVCKPLVSRENQFYEAVERDHPRLLSFIPQYLGVLNVTYRHVEKSHDPAKNDRASSAQAVAAEPSGTTEPSDPSSLSRPATARRRVFEGQNEHEDEVPEVALSMNRHIIPDWMLGGTSGARQTSHSPGRNRKRASGLNSARTSRSAERTLSTLPLSSSAEAPSDGPHNFSPALRPSLNHASTIGSPSVSPITSAGAWSERSQHQFASKGLSSEERESSRRPPNSAHGDAASEDQRPHFGRRASAGAFGPCNLFAGRGCTSVNRRLQEQVLREVFSGPTPRDDDGAAGPGWGRTKRNARKHRRRLEKAWQESEEGASRSAVSRPEQAEPASKRASGSAVVASLALREAGKPSLPSSKPLSRPGRMPSTPPRSPPLPPSIANSPLSVRSSDAKVRQPRFHAPGELLSLDDPVSTKGNPAPQASEMEAAVPRRFRRVHSDAALSFKSAATFGFTPTESSVGTPDEARSGWTSTSRESATVATSENVETCSGSPPQPHGRRASTDSRLFSMEDLGLDSDQLRAQKAEASSEHTGLALDDARQKTPRPFQGTNGISSNDSRAGLPGSSEVPATTLGEPALQAAANAAAAAAADVGDAVDPSSARQEQFLLMEDLTGRLRSPCVLDLKMGTRQYGLDATEAKKRSQTKKCDKTTSRTHGVRICGMQAYDAKNDTFIFQDKYYGRKIAPSDFAHALGRFFDDGRHLLLHHVPVILEKLYRLARIINGLSGYRFYASSLLFIYDGDQETQFRLEKEFESRTKRGIAGVSPGLADSIDCSPLVMPADTSAEGASLPGVWSSHSLDRADGVAPGSFGPTTQLSTSSSLNAESPFAKEEHALHASVTSVPSSMPPARRRRRRGEINIRIIDFAHCTTGSDFFYPAHEGDEPPLPGMPEARYPPGLRDGPDSGYLYGLQHLAASFEEIWEFERQLRRETARQSARDAGGDEGQILLAANEADVGPLRIDGAGIFGEIFGPQGLNGYVST</sequence>
<feature type="region of interest" description="Disordered" evidence="5">
    <location>
        <begin position="1"/>
        <end position="308"/>
    </location>
</feature>
<feature type="compositionally biased region" description="Low complexity" evidence="5">
    <location>
        <begin position="970"/>
        <end position="1002"/>
    </location>
</feature>
<dbReference type="InParanoid" id="A0A316W5Q4"/>
<name>A0A316W5Q4_9BASI</name>
<feature type="compositionally biased region" description="Polar residues" evidence="5">
    <location>
        <begin position="815"/>
        <end position="829"/>
    </location>
</feature>
<keyword evidence="3 4" id="KW-0418">Kinase</keyword>
<feature type="compositionally biased region" description="Polar residues" evidence="5">
    <location>
        <begin position="51"/>
        <end position="64"/>
    </location>
</feature>
<feature type="region of interest" description="Disordered" evidence="5">
    <location>
        <begin position="750"/>
        <end position="883"/>
    </location>
</feature>
<keyword evidence="2 4" id="KW-0808">Transferase</keyword>
<feature type="compositionally biased region" description="Polar residues" evidence="5">
    <location>
        <begin position="1444"/>
        <end position="1457"/>
    </location>
</feature>
<evidence type="ECO:0000256" key="3">
    <source>
        <dbReference type="ARBA" id="ARBA00022777"/>
    </source>
</evidence>
<feature type="compositionally biased region" description="Low complexity" evidence="5">
    <location>
        <begin position="576"/>
        <end position="589"/>
    </location>
</feature>
<feature type="compositionally biased region" description="Polar residues" evidence="5">
    <location>
        <begin position="773"/>
        <end position="797"/>
    </location>
</feature>
<evidence type="ECO:0000256" key="1">
    <source>
        <dbReference type="ARBA" id="ARBA00007374"/>
    </source>
</evidence>
<feature type="compositionally biased region" description="Basic and acidic residues" evidence="5">
    <location>
        <begin position="208"/>
        <end position="223"/>
    </location>
</feature>
<dbReference type="EMBL" id="KZ819356">
    <property type="protein sequence ID" value="PWN45290.1"/>
    <property type="molecule type" value="Genomic_DNA"/>
</dbReference>
<dbReference type="GO" id="GO:0005737">
    <property type="term" value="C:cytoplasm"/>
    <property type="evidence" value="ECO:0007669"/>
    <property type="project" value="TreeGrafter"/>
</dbReference>
<dbReference type="OrthoDB" id="2573163at2759"/>
<evidence type="ECO:0000313" key="6">
    <source>
        <dbReference type="EMBL" id="PWN45290.1"/>
    </source>
</evidence>
<feature type="region of interest" description="Disordered" evidence="5">
    <location>
        <begin position="1155"/>
        <end position="1200"/>
    </location>
</feature>
<feature type="compositionally biased region" description="Low complexity" evidence="5">
    <location>
        <begin position="131"/>
        <end position="147"/>
    </location>
</feature>
<organism evidence="6 7">
    <name type="scientific">Ceraceosorus guamensis</name>
    <dbReference type="NCBI Taxonomy" id="1522189"/>
    <lineage>
        <taxon>Eukaryota</taxon>
        <taxon>Fungi</taxon>
        <taxon>Dikarya</taxon>
        <taxon>Basidiomycota</taxon>
        <taxon>Ustilaginomycotina</taxon>
        <taxon>Exobasidiomycetes</taxon>
        <taxon>Ceraceosorales</taxon>
        <taxon>Ceraceosoraceae</taxon>
        <taxon>Ceraceosorus</taxon>
    </lineage>
</organism>
<dbReference type="SUPFAM" id="SSF56104">
    <property type="entry name" value="SAICAR synthase-like"/>
    <property type="match status" value="1"/>
</dbReference>
<accession>A0A316W5Q4</accession>
<feature type="compositionally biased region" description="Basic and acidic residues" evidence="5">
    <location>
        <begin position="591"/>
        <end position="608"/>
    </location>
</feature>
<feature type="compositionally biased region" description="Low complexity" evidence="5">
    <location>
        <begin position="154"/>
        <end position="166"/>
    </location>
</feature>
<feature type="region of interest" description="Disordered" evidence="5">
    <location>
        <begin position="908"/>
        <end position="1063"/>
    </location>
</feature>
<feature type="compositionally biased region" description="Polar residues" evidence="5">
    <location>
        <begin position="109"/>
        <end position="130"/>
    </location>
</feature>
<protein>
    <recommendedName>
        <fullName evidence="4">Kinase</fullName>
        <ecNumber evidence="4">2.7.-.-</ecNumber>
    </recommendedName>
</protein>
<gene>
    <name evidence="6" type="ORF">IE81DRAFT_297939</name>
</gene>
<dbReference type="Pfam" id="PF03770">
    <property type="entry name" value="IPK"/>
    <property type="match status" value="1"/>
</dbReference>
<feature type="compositionally biased region" description="Polar residues" evidence="5">
    <location>
        <begin position="1182"/>
        <end position="1192"/>
    </location>
</feature>
<dbReference type="EC" id="2.7.-.-" evidence="4"/>
<dbReference type="GO" id="GO:0008440">
    <property type="term" value="F:inositol-1,4,5-trisphosphate 3-kinase activity"/>
    <property type="evidence" value="ECO:0007669"/>
    <property type="project" value="TreeGrafter"/>
</dbReference>
<feature type="compositionally biased region" description="Basic residues" evidence="5">
    <location>
        <begin position="929"/>
        <end position="941"/>
    </location>
</feature>
<dbReference type="Proteomes" id="UP000245783">
    <property type="component" value="Unassembled WGS sequence"/>
</dbReference>
<dbReference type="GO" id="GO:0000824">
    <property type="term" value="F:inositol-1,4,5,6-tetrakisphosphate 3-kinase activity"/>
    <property type="evidence" value="ECO:0007669"/>
    <property type="project" value="TreeGrafter"/>
</dbReference>
<feature type="region of interest" description="Disordered" evidence="5">
    <location>
        <begin position="455"/>
        <end position="608"/>
    </location>
</feature>
<dbReference type="InterPro" id="IPR038286">
    <property type="entry name" value="IPK_sf"/>
</dbReference>
<dbReference type="Gene3D" id="3.30.470.160">
    <property type="entry name" value="Inositol polyphosphate kinase"/>
    <property type="match status" value="1"/>
</dbReference>
<reference evidence="6 7" key="1">
    <citation type="journal article" date="2018" name="Mol. Biol. Evol.">
        <title>Broad Genomic Sampling Reveals a Smut Pathogenic Ancestry of the Fungal Clade Ustilaginomycotina.</title>
        <authorList>
            <person name="Kijpornyongpan T."/>
            <person name="Mondo S.J."/>
            <person name="Barry K."/>
            <person name="Sandor L."/>
            <person name="Lee J."/>
            <person name="Lipzen A."/>
            <person name="Pangilinan J."/>
            <person name="LaButti K."/>
            <person name="Hainaut M."/>
            <person name="Henrissat B."/>
            <person name="Grigoriev I.V."/>
            <person name="Spatafora J.W."/>
            <person name="Aime M.C."/>
        </authorList>
    </citation>
    <scope>NUCLEOTIDE SEQUENCE [LARGE SCALE GENOMIC DNA]</scope>
    <source>
        <strain evidence="6 7">MCA 4658</strain>
    </source>
</reference>
<feature type="compositionally biased region" description="Basic and acidic residues" evidence="5">
    <location>
        <begin position="557"/>
        <end position="572"/>
    </location>
</feature>
<feature type="compositionally biased region" description="Polar residues" evidence="5">
    <location>
        <begin position="1103"/>
        <end position="1126"/>
    </location>
</feature>
<evidence type="ECO:0000256" key="2">
    <source>
        <dbReference type="ARBA" id="ARBA00022679"/>
    </source>
</evidence>
<keyword evidence="7" id="KW-1185">Reference proteome</keyword>
<dbReference type="STRING" id="1522189.A0A316W5Q4"/>
<feature type="compositionally biased region" description="Polar residues" evidence="5">
    <location>
        <begin position="702"/>
        <end position="715"/>
    </location>
</feature>
<feature type="compositionally biased region" description="Polar residues" evidence="5">
    <location>
        <begin position="193"/>
        <end position="202"/>
    </location>
</feature>
<dbReference type="GO" id="GO:0046854">
    <property type="term" value="P:phosphatidylinositol phosphate biosynthetic process"/>
    <property type="evidence" value="ECO:0007669"/>
    <property type="project" value="TreeGrafter"/>
</dbReference>
<dbReference type="PANTHER" id="PTHR12400">
    <property type="entry name" value="INOSITOL POLYPHOSPHATE KINASE"/>
    <property type="match status" value="1"/>
</dbReference>
<dbReference type="RefSeq" id="XP_025372450.1">
    <property type="nucleotide sequence ID" value="XM_025512171.1"/>
</dbReference>
<dbReference type="InterPro" id="IPR005522">
    <property type="entry name" value="IPK"/>
</dbReference>
<dbReference type="PANTHER" id="PTHR12400:SF21">
    <property type="entry name" value="KINASE"/>
    <property type="match status" value="1"/>
</dbReference>
<feature type="compositionally biased region" description="Polar residues" evidence="5">
    <location>
        <begin position="459"/>
        <end position="472"/>
    </location>
</feature>
<evidence type="ECO:0000256" key="4">
    <source>
        <dbReference type="RuleBase" id="RU363090"/>
    </source>
</evidence>
<proteinExistence type="inferred from homology"/>
<feature type="region of interest" description="Disordered" evidence="5">
    <location>
        <begin position="1437"/>
        <end position="1486"/>
    </location>
</feature>
<feature type="compositionally biased region" description="Polar residues" evidence="5">
    <location>
        <begin position="327"/>
        <end position="349"/>
    </location>
</feature>
<evidence type="ECO:0000256" key="5">
    <source>
        <dbReference type="SAM" id="MobiDB-lite"/>
    </source>
</evidence>
<dbReference type="FunCoup" id="A0A316W5Q4">
    <property type="interactions" value="208"/>
</dbReference>
<feature type="compositionally biased region" description="Basic and acidic residues" evidence="5">
    <location>
        <begin position="533"/>
        <end position="544"/>
    </location>
</feature>